<dbReference type="Pfam" id="PF02937">
    <property type="entry name" value="COX6C"/>
    <property type="match status" value="1"/>
</dbReference>
<dbReference type="CDD" id="cd22901">
    <property type="entry name" value="CcO_VIc"/>
    <property type="match status" value="1"/>
</dbReference>
<keyword evidence="5" id="KW-0999">Mitochondrion inner membrane</keyword>
<dbReference type="STRING" id="407821.A0A087UDB4"/>
<evidence type="ECO:0000313" key="10">
    <source>
        <dbReference type="EMBL" id="KFM75353.1"/>
    </source>
</evidence>
<name>A0A087UDB4_STEMI</name>
<organism evidence="10 11">
    <name type="scientific">Stegodyphus mimosarum</name>
    <name type="common">African social velvet spider</name>
    <dbReference type="NCBI Taxonomy" id="407821"/>
    <lineage>
        <taxon>Eukaryota</taxon>
        <taxon>Metazoa</taxon>
        <taxon>Ecdysozoa</taxon>
        <taxon>Arthropoda</taxon>
        <taxon>Chelicerata</taxon>
        <taxon>Arachnida</taxon>
        <taxon>Araneae</taxon>
        <taxon>Araneomorphae</taxon>
        <taxon>Entelegynae</taxon>
        <taxon>Eresoidea</taxon>
        <taxon>Eresidae</taxon>
        <taxon>Stegodyphus</taxon>
    </lineage>
</organism>
<gene>
    <name evidence="10" type="ORF">X975_22893</name>
</gene>
<evidence type="ECO:0000256" key="5">
    <source>
        <dbReference type="ARBA" id="ARBA00022792"/>
    </source>
</evidence>
<feature type="transmembrane region" description="Helical" evidence="9">
    <location>
        <begin position="21"/>
        <end position="40"/>
    </location>
</feature>
<comment type="similarity">
    <text evidence="3">Belongs to the cytochrome c oxidase subunit 6c family.</text>
</comment>
<keyword evidence="4 9" id="KW-0812">Transmembrane</keyword>
<comment type="pathway">
    <text evidence="2">Energy metabolism; oxidative phosphorylation.</text>
</comment>
<dbReference type="PANTHER" id="PTHR48416">
    <property type="entry name" value="CYTOCHROME C OXIDASE SUBUNIT 6C"/>
    <property type="match status" value="1"/>
</dbReference>
<comment type="subcellular location">
    <subcellularLocation>
        <location evidence="1">Mitochondrion inner membrane</location>
        <topology evidence="1">Single-pass membrane protein</topology>
    </subcellularLocation>
</comment>
<evidence type="ECO:0000256" key="8">
    <source>
        <dbReference type="ARBA" id="ARBA00023136"/>
    </source>
</evidence>
<keyword evidence="7" id="KW-0496">Mitochondrion</keyword>
<keyword evidence="6 9" id="KW-1133">Transmembrane helix</keyword>
<proteinExistence type="inferred from homology"/>
<evidence type="ECO:0000256" key="6">
    <source>
        <dbReference type="ARBA" id="ARBA00022989"/>
    </source>
</evidence>
<dbReference type="AlphaFoldDB" id="A0A087UDB4"/>
<dbReference type="Gene3D" id="4.10.93.10">
    <property type="entry name" value="Mitochondrial cytochrome c oxidase subunit VIc/VIIs"/>
    <property type="match status" value="1"/>
</dbReference>
<evidence type="ECO:0000256" key="3">
    <source>
        <dbReference type="ARBA" id="ARBA00007204"/>
    </source>
</evidence>
<dbReference type="EMBL" id="KK119315">
    <property type="protein sequence ID" value="KFM75353.1"/>
    <property type="molecule type" value="Genomic_DNA"/>
</dbReference>
<evidence type="ECO:0000256" key="9">
    <source>
        <dbReference type="SAM" id="Phobius"/>
    </source>
</evidence>
<dbReference type="Proteomes" id="UP000054359">
    <property type="component" value="Unassembled WGS sequence"/>
</dbReference>
<dbReference type="SUPFAM" id="SSF81415">
    <property type="entry name" value="Mitochondrial cytochrome c oxidase subunit VIc"/>
    <property type="match status" value="1"/>
</dbReference>
<dbReference type="OrthoDB" id="10051322at2759"/>
<sequence>MSSASVQKLSKPQLRGLFRSFIRKHIAIALVCGMLTSVAWKYGILEPRKRAYAEFYRTYDAEADYQRMMKAGVLPPFPTID</sequence>
<accession>A0A087UDB4</accession>
<evidence type="ECO:0000256" key="4">
    <source>
        <dbReference type="ARBA" id="ARBA00022692"/>
    </source>
</evidence>
<dbReference type="PANTHER" id="PTHR48416:SF1">
    <property type="entry name" value="CYTOCHROME C OXIDASE SUBUNIT 6C"/>
    <property type="match status" value="1"/>
</dbReference>
<reference evidence="10 11" key="1">
    <citation type="submission" date="2013-11" db="EMBL/GenBank/DDBJ databases">
        <title>Genome sequencing of Stegodyphus mimosarum.</title>
        <authorList>
            <person name="Bechsgaard J."/>
        </authorList>
    </citation>
    <scope>NUCLEOTIDE SEQUENCE [LARGE SCALE GENOMIC DNA]</scope>
</reference>
<feature type="non-terminal residue" evidence="10">
    <location>
        <position position="81"/>
    </location>
</feature>
<keyword evidence="8 9" id="KW-0472">Membrane</keyword>
<dbReference type="OMA" id="FIQGRQN"/>
<dbReference type="InterPro" id="IPR037169">
    <property type="entry name" value="Cytochrome_c_oxidase_VIc_sf"/>
</dbReference>
<dbReference type="GO" id="GO:0005743">
    <property type="term" value="C:mitochondrial inner membrane"/>
    <property type="evidence" value="ECO:0007669"/>
    <property type="project" value="UniProtKB-SubCell"/>
</dbReference>
<evidence type="ECO:0000256" key="2">
    <source>
        <dbReference type="ARBA" id="ARBA00004673"/>
    </source>
</evidence>
<protein>
    <submittedName>
        <fullName evidence="10">Cytochrome c oxidase subunit 6C</fullName>
    </submittedName>
</protein>
<dbReference type="InterPro" id="IPR051389">
    <property type="entry name" value="Cytochrome_c_oxidase_VIc"/>
</dbReference>
<evidence type="ECO:0000313" key="11">
    <source>
        <dbReference type="Proteomes" id="UP000054359"/>
    </source>
</evidence>
<keyword evidence="11" id="KW-1185">Reference proteome</keyword>
<evidence type="ECO:0000256" key="7">
    <source>
        <dbReference type="ARBA" id="ARBA00023128"/>
    </source>
</evidence>
<dbReference type="InterPro" id="IPR034884">
    <property type="entry name" value="Cytochrome_c_oxidase_VIc/VIIs"/>
</dbReference>
<evidence type="ECO:0000256" key="1">
    <source>
        <dbReference type="ARBA" id="ARBA00004434"/>
    </source>
</evidence>